<keyword evidence="3" id="KW-1185">Reference proteome</keyword>
<proteinExistence type="predicted"/>
<dbReference type="Proteomes" id="UP000825258">
    <property type="component" value="Chromosome"/>
</dbReference>
<name>A0ABM7S668_9FLAO</name>
<feature type="transmembrane region" description="Helical" evidence="1">
    <location>
        <begin position="52"/>
        <end position="71"/>
    </location>
</feature>
<accession>A0ABM7S668</accession>
<sequence length="136" mass="15808">MNMKEFDLHTNRIKSGFEIPDNYFEKFENELMEKVATKTEPKVVSLFYRKQVWISAIAAVFVALFAIPFYFNSVNSSNLETATLENYLTAEFNTYDLVDKLTEEDIVALEGEVSLSNEAIEDYLLETQNLNYYLNE</sequence>
<dbReference type="RefSeq" id="WP_221258093.1">
    <property type="nucleotide sequence ID" value="NZ_AP024749.1"/>
</dbReference>
<organism evidence="2 3">
    <name type="scientific">Flavobacterium okayamense</name>
    <dbReference type="NCBI Taxonomy" id="2830782"/>
    <lineage>
        <taxon>Bacteria</taxon>
        <taxon>Pseudomonadati</taxon>
        <taxon>Bacteroidota</taxon>
        <taxon>Flavobacteriia</taxon>
        <taxon>Flavobacteriales</taxon>
        <taxon>Flavobacteriaceae</taxon>
        <taxon>Flavobacterium</taxon>
    </lineage>
</organism>
<dbReference type="EMBL" id="AP024749">
    <property type="protein sequence ID" value="BCY28991.1"/>
    <property type="molecule type" value="Genomic_DNA"/>
</dbReference>
<keyword evidence="1" id="KW-1133">Transmembrane helix</keyword>
<evidence type="ECO:0000256" key="1">
    <source>
        <dbReference type="SAM" id="Phobius"/>
    </source>
</evidence>
<reference evidence="2 3" key="1">
    <citation type="submission" date="2021-06" db="EMBL/GenBank/DDBJ databases">
        <title>Whole genome sequences of Flavobacterium sp. KK2020170 and assembly.</title>
        <authorList>
            <person name="Kitahara K."/>
            <person name="Miyoshi S."/>
            <person name="Uesaka K."/>
        </authorList>
    </citation>
    <scope>NUCLEOTIDE SEQUENCE [LARGE SCALE GENOMIC DNA]</scope>
    <source>
        <strain evidence="2 3">KK2020170</strain>
    </source>
</reference>
<keyword evidence="1" id="KW-0812">Transmembrane</keyword>
<keyword evidence="1" id="KW-0472">Membrane</keyword>
<evidence type="ECO:0000313" key="2">
    <source>
        <dbReference type="EMBL" id="BCY28991.1"/>
    </source>
</evidence>
<gene>
    <name evidence="2" type="ORF">KK2020170_18590</name>
</gene>
<evidence type="ECO:0000313" key="3">
    <source>
        <dbReference type="Proteomes" id="UP000825258"/>
    </source>
</evidence>
<protein>
    <submittedName>
        <fullName evidence="2">Uncharacterized protein</fullName>
    </submittedName>
</protein>